<reference evidence="2 3" key="1">
    <citation type="submission" date="2024-04" db="EMBL/GenBank/DDBJ databases">
        <authorList>
            <consortium name="Genoscope - CEA"/>
            <person name="William W."/>
        </authorList>
    </citation>
    <scope>NUCLEOTIDE SEQUENCE [LARGE SCALE GENOMIC DNA]</scope>
</reference>
<dbReference type="Proteomes" id="UP001497497">
    <property type="component" value="Unassembled WGS sequence"/>
</dbReference>
<protein>
    <submittedName>
        <fullName evidence="2">Uncharacterized protein</fullName>
    </submittedName>
</protein>
<feature type="region of interest" description="Disordered" evidence="1">
    <location>
        <begin position="158"/>
        <end position="203"/>
    </location>
</feature>
<comment type="caution">
    <text evidence="2">The sequence shown here is derived from an EMBL/GenBank/DDBJ whole genome shotgun (WGS) entry which is preliminary data.</text>
</comment>
<organism evidence="2 3">
    <name type="scientific">Lymnaea stagnalis</name>
    <name type="common">Great pond snail</name>
    <name type="synonym">Helix stagnalis</name>
    <dbReference type="NCBI Taxonomy" id="6523"/>
    <lineage>
        <taxon>Eukaryota</taxon>
        <taxon>Metazoa</taxon>
        <taxon>Spiralia</taxon>
        <taxon>Lophotrochozoa</taxon>
        <taxon>Mollusca</taxon>
        <taxon>Gastropoda</taxon>
        <taxon>Heterobranchia</taxon>
        <taxon>Euthyneura</taxon>
        <taxon>Panpulmonata</taxon>
        <taxon>Hygrophila</taxon>
        <taxon>Lymnaeoidea</taxon>
        <taxon>Lymnaeidae</taxon>
        <taxon>Lymnaea</taxon>
    </lineage>
</organism>
<feature type="compositionally biased region" description="Basic residues" evidence="1">
    <location>
        <begin position="158"/>
        <end position="172"/>
    </location>
</feature>
<keyword evidence="3" id="KW-1185">Reference proteome</keyword>
<gene>
    <name evidence="2" type="ORF">GSLYS_00018566001</name>
</gene>
<proteinExistence type="predicted"/>
<evidence type="ECO:0000256" key="1">
    <source>
        <dbReference type="SAM" id="MobiDB-lite"/>
    </source>
</evidence>
<accession>A0AAV2IDT8</accession>
<name>A0AAV2IDT8_LYMST</name>
<dbReference type="AlphaFoldDB" id="A0AAV2IDT8"/>
<dbReference type="EMBL" id="CAXITT010000674">
    <property type="protein sequence ID" value="CAL1545083.1"/>
    <property type="molecule type" value="Genomic_DNA"/>
</dbReference>
<evidence type="ECO:0000313" key="2">
    <source>
        <dbReference type="EMBL" id="CAL1545083.1"/>
    </source>
</evidence>
<sequence>MFISICAARNRGKIKWFRLKSGVPYNSITNQVASVENEIYANLRVLNTNQHCENAPSEANVVTHVDTRNPARDRRVYMNTGEIHDAGSSIGAGHDPFSSLETDHNSDRLVYVTISQCESLTASSGPRSHERNDEVVYASLDFTKSGRLSVKDMERLVKKNSRRQRRSMKKSASRNESGGKMLSLQEHCLKPGSLENLSKRSSL</sequence>
<evidence type="ECO:0000313" key="3">
    <source>
        <dbReference type="Proteomes" id="UP001497497"/>
    </source>
</evidence>